<sequence length="57" mass="6100">MGGNGPLTEMFDLPHRRIGDGNSVEADQFIRPEGMSPVPPHPLPRGGRLGNPAILLN</sequence>
<reference evidence="2 3" key="1">
    <citation type="submission" date="2020-08" db="EMBL/GenBank/DDBJ databases">
        <title>Genomic Encyclopedia of Type Strains, Phase IV (KMG-V): Genome sequencing to study the core and pangenomes of soil and plant-associated prokaryotes.</title>
        <authorList>
            <person name="Whitman W."/>
        </authorList>
    </citation>
    <scope>NUCLEOTIDE SEQUENCE [LARGE SCALE GENOMIC DNA]</scope>
    <source>
        <strain evidence="2 3">SEMIA 4013</strain>
    </source>
</reference>
<gene>
    <name evidence="2" type="ORF">GGD69_001731</name>
</gene>
<dbReference type="EMBL" id="JACIIK010000003">
    <property type="protein sequence ID" value="MBB6200882.1"/>
    <property type="molecule type" value="Genomic_DNA"/>
</dbReference>
<dbReference type="AlphaFoldDB" id="A0AAW3UQG8"/>
<dbReference type="Proteomes" id="UP000518681">
    <property type="component" value="Unassembled WGS sequence"/>
</dbReference>
<feature type="region of interest" description="Disordered" evidence="1">
    <location>
        <begin position="32"/>
        <end position="57"/>
    </location>
</feature>
<proteinExistence type="predicted"/>
<name>A0AAW3UQG8_9BURK</name>
<protein>
    <submittedName>
        <fullName evidence="2">Uncharacterized protein</fullName>
    </submittedName>
</protein>
<feature type="compositionally biased region" description="Low complexity" evidence="1">
    <location>
        <begin position="44"/>
        <end position="57"/>
    </location>
</feature>
<evidence type="ECO:0000313" key="3">
    <source>
        <dbReference type="Proteomes" id="UP000518681"/>
    </source>
</evidence>
<comment type="caution">
    <text evidence="2">The sequence shown here is derived from an EMBL/GenBank/DDBJ whole genome shotgun (WGS) entry which is preliminary data.</text>
</comment>
<accession>A0AAW3UQG8</accession>
<feature type="region of interest" description="Disordered" evidence="1">
    <location>
        <begin position="1"/>
        <end position="20"/>
    </location>
</feature>
<evidence type="ECO:0000256" key="1">
    <source>
        <dbReference type="SAM" id="MobiDB-lite"/>
    </source>
</evidence>
<organism evidence="2 3">
    <name type="scientific">Paraburkholderia fungorum</name>
    <dbReference type="NCBI Taxonomy" id="134537"/>
    <lineage>
        <taxon>Bacteria</taxon>
        <taxon>Pseudomonadati</taxon>
        <taxon>Pseudomonadota</taxon>
        <taxon>Betaproteobacteria</taxon>
        <taxon>Burkholderiales</taxon>
        <taxon>Burkholderiaceae</taxon>
        <taxon>Paraburkholderia</taxon>
    </lineage>
</organism>
<evidence type="ECO:0000313" key="2">
    <source>
        <dbReference type="EMBL" id="MBB6200882.1"/>
    </source>
</evidence>